<gene>
    <name evidence="1" type="ORF">HPBE_LOCUS537</name>
</gene>
<proteinExistence type="predicted"/>
<evidence type="ECO:0000313" key="3">
    <source>
        <dbReference type="WBParaSite" id="HPBE_0000053601-mRNA-1"/>
    </source>
</evidence>
<evidence type="ECO:0000313" key="1">
    <source>
        <dbReference type="EMBL" id="VDO18919.1"/>
    </source>
</evidence>
<organism evidence="2 3">
    <name type="scientific">Heligmosomoides polygyrus</name>
    <name type="common">Parasitic roundworm</name>
    <dbReference type="NCBI Taxonomy" id="6339"/>
    <lineage>
        <taxon>Eukaryota</taxon>
        <taxon>Metazoa</taxon>
        <taxon>Ecdysozoa</taxon>
        <taxon>Nematoda</taxon>
        <taxon>Chromadorea</taxon>
        <taxon>Rhabditida</taxon>
        <taxon>Rhabditina</taxon>
        <taxon>Rhabditomorpha</taxon>
        <taxon>Strongyloidea</taxon>
        <taxon>Heligmosomidae</taxon>
        <taxon>Heligmosomoides</taxon>
    </lineage>
</organism>
<dbReference type="WBParaSite" id="HPBE_0000053601-mRNA-1">
    <property type="protein sequence ID" value="HPBE_0000053601-mRNA-1"/>
    <property type="gene ID" value="HPBE_0000053601"/>
</dbReference>
<name>A0A183F2Z6_HELPZ</name>
<sequence>MRRSSRRSIPAAVNHCRTMDMRDDRFGMTHWNCEDKTDQKSVDITAPELIARAVKSAQKKSILSIEGLFRANWTNAEAFGSI</sequence>
<dbReference type="EMBL" id="UZAH01000395">
    <property type="protein sequence ID" value="VDO18919.1"/>
    <property type="molecule type" value="Genomic_DNA"/>
</dbReference>
<reference evidence="1 2" key="1">
    <citation type="submission" date="2018-11" db="EMBL/GenBank/DDBJ databases">
        <authorList>
            <consortium name="Pathogen Informatics"/>
        </authorList>
    </citation>
    <scope>NUCLEOTIDE SEQUENCE [LARGE SCALE GENOMIC DNA]</scope>
</reference>
<accession>A0A183F2Z6</accession>
<dbReference type="Proteomes" id="UP000050761">
    <property type="component" value="Unassembled WGS sequence"/>
</dbReference>
<protein>
    <submittedName>
        <fullName evidence="3">Transposase</fullName>
    </submittedName>
</protein>
<reference evidence="3" key="2">
    <citation type="submission" date="2019-09" db="UniProtKB">
        <authorList>
            <consortium name="WormBaseParasite"/>
        </authorList>
    </citation>
    <scope>IDENTIFICATION</scope>
</reference>
<keyword evidence="2" id="KW-1185">Reference proteome</keyword>
<accession>A0A3P7TFV2</accession>
<evidence type="ECO:0000313" key="2">
    <source>
        <dbReference type="Proteomes" id="UP000050761"/>
    </source>
</evidence>
<dbReference type="AlphaFoldDB" id="A0A183F2Z6"/>